<keyword evidence="1" id="KW-0238">DNA-binding</keyword>
<dbReference type="GO" id="GO:0000160">
    <property type="term" value="P:phosphorelay signal transduction system"/>
    <property type="evidence" value="ECO:0007669"/>
    <property type="project" value="InterPro"/>
</dbReference>
<proteinExistence type="predicted"/>
<evidence type="ECO:0000256" key="1">
    <source>
        <dbReference type="ARBA" id="ARBA00023125"/>
    </source>
</evidence>
<protein>
    <submittedName>
        <fullName evidence="3">GAF domain-containing protein</fullName>
    </submittedName>
</protein>
<feature type="domain" description="OmpR/PhoB-type" evidence="2">
    <location>
        <begin position="322"/>
        <end position="387"/>
    </location>
</feature>
<evidence type="ECO:0000259" key="2">
    <source>
        <dbReference type="SMART" id="SM00862"/>
    </source>
</evidence>
<dbReference type="RefSeq" id="WP_114453796.1">
    <property type="nucleotide sequence ID" value="NZ_QPJC01000009.1"/>
</dbReference>
<dbReference type="AlphaFoldDB" id="A0A368VKA0"/>
<dbReference type="GO" id="GO:0003677">
    <property type="term" value="F:DNA binding"/>
    <property type="evidence" value="ECO:0007669"/>
    <property type="project" value="UniProtKB-KW"/>
</dbReference>
<name>A0A368VKA0_9ACTN</name>
<dbReference type="InterPro" id="IPR003018">
    <property type="entry name" value="GAF"/>
</dbReference>
<accession>A0A368VKA0</accession>
<dbReference type="InterPro" id="IPR029016">
    <property type="entry name" value="GAF-like_dom_sf"/>
</dbReference>
<evidence type="ECO:0000313" key="4">
    <source>
        <dbReference type="Proteomes" id="UP000253495"/>
    </source>
</evidence>
<organism evidence="3 4">
    <name type="scientific">Halopolyspora algeriensis</name>
    <dbReference type="NCBI Taxonomy" id="1500506"/>
    <lineage>
        <taxon>Bacteria</taxon>
        <taxon>Bacillati</taxon>
        <taxon>Actinomycetota</taxon>
        <taxon>Actinomycetes</taxon>
        <taxon>Actinomycetes incertae sedis</taxon>
        <taxon>Halopolyspora</taxon>
    </lineage>
</organism>
<comment type="caution">
    <text evidence="3">The sequence shown here is derived from an EMBL/GenBank/DDBJ whole genome shotgun (WGS) entry which is preliminary data.</text>
</comment>
<sequence length="496" mass="54732">MKQINERFDDPVEQARLLEQVHAAVLAGQKGPRSPRPVVVESWRRSLAAEIDPDAWEPPVVFADDRIPDVRESHPLAACVPLLRQTLLDAAGDTTHIMIITDVEGNILWREGHPEVCRRADDVRLSEGTRWAESAIGTNAMGTTLATDAPVQIHSAEHLVRTYHSWTCAASPVHDPETGETVGSIDISGPLHTMHPALMALVSAAARLAEGELYRSMTQRHERLRERNMRHLHALRGEPGALLSPGGRVIAADPQDLVLPEQIALGRSDAAIRLGDGQEAVVEPLSEGYLLRVPQARRSREPRPVLRLRFMGRHQPVAELDGHEFALGLRRAELLAVLALRGEGLSSEQLALHVHGEQGNPVTVRAEIHRLRAQLGRAVVRTKPYRLDARVETDFHAVRQAMLSGDLGSALELHGPGLLPTSEAPAVRDEREDLAAGLREAILGSQDPDLMWEYTTTDPGRDDIEMLERLLELLPCGDWRSGAARTRLDRLLHEGE</sequence>
<dbReference type="GO" id="GO:0006355">
    <property type="term" value="P:regulation of DNA-templated transcription"/>
    <property type="evidence" value="ECO:0007669"/>
    <property type="project" value="InterPro"/>
</dbReference>
<dbReference type="InterPro" id="IPR001867">
    <property type="entry name" value="OmpR/PhoB-type_DNA-bd"/>
</dbReference>
<dbReference type="SMART" id="SM00862">
    <property type="entry name" value="Trans_reg_C"/>
    <property type="match status" value="1"/>
</dbReference>
<dbReference type="Pfam" id="PF01590">
    <property type="entry name" value="GAF"/>
    <property type="match status" value="1"/>
</dbReference>
<gene>
    <name evidence="3" type="ORF">DFQ14_10956</name>
</gene>
<evidence type="ECO:0000313" key="3">
    <source>
        <dbReference type="EMBL" id="RCW40979.1"/>
    </source>
</evidence>
<dbReference type="Proteomes" id="UP000253495">
    <property type="component" value="Unassembled WGS sequence"/>
</dbReference>
<dbReference type="OrthoDB" id="3928741at2"/>
<keyword evidence="4" id="KW-1185">Reference proteome</keyword>
<reference evidence="3 4" key="1">
    <citation type="submission" date="2018-07" db="EMBL/GenBank/DDBJ databases">
        <title>Genomic Encyclopedia of Type Strains, Phase III (KMG-III): the genomes of soil and plant-associated and newly described type strains.</title>
        <authorList>
            <person name="Whitman W."/>
        </authorList>
    </citation>
    <scope>NUCLEOTIDE SEQUENCE [LARGE SCALE GENOMIC DNA]</scope>
    <source>
        <strain evidence="3 4">CECT 8575</strain>
    </source>
</reference>
<dbReference type="EMBL" id="QPJC01000009">
    <property type="protein sequence ID" value="RCW40979.1"/>
    <property type="molecule type" value="Genomic_DNA"/>
</dbReference>
<dbReference type="Gene3D" id="3.30.450.40">
    <property type="match status" value="1"/>
</dbReference>